<dbReference type="OMA" id="IRGLHHG"/>
<dbReference type="SMART" id="SM00028">
    <property type="entry name" value="TPR"/>
    <property type="match status" value="3"/>
</dbReference>
<keyword evidence="9" id="KW-1185">Reference proteome</keyword>
<dbReference type="Gene3D" id="1.25.40.10">
    <property type="entry name" value="Tetratricopeptide repeat domain"/>
    <property type="match status" value="1"/>
</dbReference>
<feature type="compositionally biased region" description="Polar residues" evidence="6">
    <location>
        <begin position="641"/>
        <end position="654"/>
    </location>
</feature>
<feature type="domain" description="Tetratricopeptide SHNi-TPR" evidence="7">
    <location>
        <begin position="155"/>
        <end position="190"/>
    </location>
</feature>
<dbReference type="EMBL" id="DF237027">
    <property type="protein sequence ID" value="GAQ81363.1"/>
    <property type="molecule type" value="Genomic_DNA"/>
</dbReference>
<dbReference type="GO" id="GO:0006335">
    <property type="term" value="P:DNA replication-dependent chromatin assembly"/>
    <property type="evidence" value="ECO:0000318"/>
    <property type="project" value="GO_Central"/>
</dbReference>
<evidence type="ECO:0000259" key="7">
    <source>
        <dbReference type="Pfam" id="PF10516"/>
    </source>
</evidence>
<feature type="compositionally biased region" description="Basic and acidic residues" evidence="6">
    <location>
        <begin position="436"/>
        <end position="475"/>
    </location>
</feature>
<evidence type="ECO:0000256" key="3">
    <source>
        <dbReference type="ARBA" id="ARBA00022737"/>
    </source>
</evidence>
<dbReference type="PANTHER" id="PTHR15081:SF1">
    <property type="entry name" value="NUCLEAR AUTOANTIGENIC SPERM PROTEIN"/>
    <property type="match status" value="1"/>
</dbReference>
<sequence length="690" mass="73200">MASSSAQAEIAPLEELAALEDAEEKLTEGWACAQQDDLDAAIELLGEALSLRVDHFGELAPECATAYYKYGCALFWKAQQETDVLGEPMTKIKQQAAEKADPSGKGKAHTEEDEEEEAEGEGGEEEESDMELAWKMLETARLIHEKQPGHTVEEADVITTLADISTEREDFETAVKDYGQALSILEELLQNDDRMLAEVCFKTCLAYQLWQQPGPAIEYINRAIATCEKRLERLKGSLQVEPAGKGKELEGAEKAPEEEKEAEGGEKAAEKGAEGGDPERARKEIGEIEALLVDMREKADELREFAKHPNLAALQTDRPAPATGATPVESSSFDAPQLTASSSAPPITNLGVVGRGSVRITPSPAPREATLVQPKKRTLEDMMGGGGDVSFGFGGASAGAEATGSRAQPGGVQENGHAETGNVQSGEPARQVAPAAEKEGAAVVEPKKLKSEETKVDEASHSRNATCERRLERLKGSLQAEPAGKGKELEGEGKAPEKEKEVEGGEKAAEKGAEGGSPDRAKKGTGRSRRCWSTCGRRPTSSVFAKHPNLAALQTDRPASATGAAPVESSSFDAPQLTASSSAPPITNLGVVGRGSVRITPSPAPREATLVQPKKRTLRTLEDMMGGGGDVSFGFGGASVSTEATGSRAQTGGVQENGHAETGSVQRGGRRVKLPLPQRRKARPWSSRKS</sequence>
<dbReference type="InterPro" id="IPR011990">
    <property type="entry name" value="TPR-like_helical_dom_sf"/>
</dbReference>
<accession>A0A1Y1HTB5</accession>
<evidence type="ECO:0000313" key="9">
    <source>
        <dbReference type="Proteomes" id="UP000054558"/>
    </source>
</evidence>
<evidence type="ECO:0000256" key="1">
    <source>
        <dbReference type="ARBA" id="ARBA00004123"/>
    </source>
</evidence>
<feature type="compositionally biased region" description="Low complexity" evidence="6">
    <location>
        <begin position="398"/>
        <end position="407"/>
    </location>
</feature>
<name>A0A1Y1HTB5_KLENI</name>
<keyword evidence="4" id="KW-0802">TPR repeat</keyword>
<dbReference type="AlphaFoldDB" id="A0A1Y1HTB5"/>
<reference evidence="8 9" key="1">
    <citation type="journal article" date="2014" name="Nat. Commun.">
        <title>Klebsormidium flaccidum genome reveals primary factors for plant terrestrial adaptation.</title>
        <authorList>
            <person name="Hori K."/>
            <person name="Maruyama F."/>
            <person name="Fujisawa T."/>
            <person name="Togashi T."/>
            <person name="Yamamoto N."/>
            <person name="Seo M."/>
            <person name="Sato S."/>
            <person name="Yamada T."/>
            <person name="Mori H."/>
            <person name="Tajima N."/>
            <person name="Moriyama T."/>
            <person name="Ikeuchi M."/>
            <person name="Watanabe M."/>
            <person name="Wada H."/>
            <person name="Kobayashi K."/>
            <person name="Saito M."/>
            <person name="Masuda T."/>
            <person name="Sasaki-Sekimoto Y."/>
            <person name="Mashiguchi K."/>
            <person name="Awai K."/>
            <person name="Shimojima M."/>
            <person name="Masuda S."/>
            <person name="Iwai M."/>
            <person name="Nobusawa T."/>
            <person name="Narise T."/>
            <person name="Kondo S."/>
            <person name="Saito H."/>
            <person name="Sato R."/>
            <person name="Murakawa M."/>
            <person name="Ihara Y."/>
            <person name="Oshima-Yamada Y."/>
            <person name="Ohtaka K."/>
            <person name="Satoh M."/>
            <person name="Sonobe K."/>
            <person name="Ishii M."/>
            <person name="Ohtani R."/>
            <person name="Kanamori-Sato M."/>
            <person name="Honoki R."/>
            <person name="Miyazaki D."/>
            <person name="Mochizuki H."/>
            <person name="Umetsu J."/>
            <person name="Higashi K."/>
            <person name="Shibata D."/>
            <person name="Kamiya Y."/>
            <person name="Sato N."/>
            <person name="Nakamura Y."/>
            <person name="Tabata S."/>
            <person name="Ida S."/>
            <person name="Kurokawa K."/>
            <person name="Ohta H."/>
        </authorList>
    </citation>
    <scope>NUCLEOTIDE SEQUENCE [LARGE SCALE GENOMIC DNA]</scope>
    <source>
        <strain evidence="8 9">NIES-2285</strain>
    </source>
</reference>
<feature type="compositionally biased region" description="Basic and acidic residues" evidence="6">
    <location>
        <begin position="484"/>
        <end position="522"/>
    </location>
</feature>
<feature type="compositionally biased region" description="Basic and acidic residues" evidence="6">
    <location>
        <begin position="244"/>
        <end position="282"/>
    </location>
</feature>
<organism evidence="8 9">
    <name type="scientific">Klebsormidium nitens</name>
    <name type="common">Green alga</name>
    <name type="synonym">Ulothrix nitens</name>
    <dbReference type="NCBI Taxonomy" id="105231"/>
    <lineage>
        <taxon>Eukaryota</taxon>
        <taxon>Viridiplantae</taxon>
        <taxon>Streptophyta</taxon>
        <taxon>Klebsormidiophyceae</taxon>
        <taxon>Klebsormidiales</taxon>
        <taxon>Klebsormidiaceae</taxon>
        <taxon>Klebsormidium</taxon>
    </lineage>
</organism>
<feature type="compositionally biased region" description="Basic and acidic residues" evidence="6">
    <location>
        <begin position="96"/>
        <end position="110"/>
    </location>
</feature>
<protein>
    <recommendedName>
        <fullName evidence="7">Tetratricopeptide SHNi-TPR domain-containing protein</fullName>
    </recommendedName>
</protein>
<feature type="region of interest" description="Disordered" evidence="6">
    <location>
        <begin position="93"/>
        <end position="129"/>
    </location>
</feature>
<feature type="region of interest" description="Disordered" evidence="6">
    <location>
        <begin position="310"/>
        <end position="588"/>
    </location>
</feature>
<evidence type="ECO:0000313" key="8">
    <source>
        <dbReference type="EMBL" id="GAQ81363.1"/>
    </source>
</evidence>
<gene>
    <name evidence="8" type="ORF">KFL_000780250</name>
</gene>
<keyword evidence="5" id="KW-0539">Nucleus</keyword>
<dbReference type="InterPro" id="IPR019734">
    <property type="entry name" value="TPR_rpt"/>
</dbReference>
<dbReference type="InterPro" id="IPR019544">
    <property type="entry name" value="Tetratricopeptide_SHNi-TPR_dom"/>
</dbReference>
<dbReference type="PANTHER" id="PTHR15081">
    <property type="entry name" value="NUCLEAR AUTOANTIGENIC SPERM PROTEIN NASP -RELATED"/>
    <property type="match status" value="1"/>
</dbReference>
<dbReference type="Proteomes" id="UP000054558">
    <property type="component" value="Unassembled WGS sequence"/>
</dbReference>
<feature type="compositionally biased region" description="Polar residues" evidence="6">
    <location>
        <begin position="568"/>
        <end position="585"/>
    </location>
</feature>
<dbReference type="OrthoDB" id="5587616at2759"/>
<dbReference type="STRING" id="105231.A0A1Y1HTB5"/>
<dbReference type="InterPro" id="IPR051730">
    <property type="entry name" value="NASP-like"/>
</dbReference>
<feature type="compositionally biased region" description="Polar residues" evidence="6">
    <location>
        <begin position="328"/>
        <end position="346"/>
    </location>
</feature>
<feature type="compositionally biased region" description="Gly residues" evidence="6">
    <location>
        <begin position="383"/>
        <end position="397"/>
    </location>
</feature>
<dbReference type="GO" id="GO:0005654">
    <property type="term" value="C:nucleoplasm"/>
    <property type="evidence" value="ECO:0000318"/>
    <property type="project" value="GO_Central"/>
</dbReference>
<evidence type="ECO:0000256" key="6">
    <source>
        <dbReference type="SAM" id="MobiDB-lite"/>
    </source>
</evidence>
<keyword evidence="3" id="KW-0677">Repeat</keyword>
<dbReference type="GO" id="GO:0042393">
    <property type="term" value="F:histone binding"/>
    <property type="evidence" value="ECO:0000318"/>
    <property type="project" value="GO_Central"/>
</dbReference>
<feature type="region of interest" description="Disordered" evidence="6">
    <location>
        <begin position="641"/>
        <end position="690"/>
    </location>
</feature>
<evidence type="ECO:0000256" key="4">
    <source>
        <dbReference type="ARBA" id="ARBA00022803"/>
    </source>
</evidence>
<proteinExistence type="inferred from homology"/>
<dbReference type="SUPFAM" id="SSF48452">
    <property type="entry name" value="TPR-like"/>
    <property type="match status" value="1"/>
</dbReference>
<dbReference type="GO" id="GO:0034080">
    <property type="term" value="P:CENP-A containing chromatin assembly"/>
    <property type="evidence" value="ECO:0000318"/>
    <property type="project" value="GO_Central"/>
</dbReference>
<feature type="compositionally biased region" description="Basic residues" evidence="6">
    <location>
        <begin position="668"/>
        <end position="690"/>
    </location>
</feature>
<feature type="region of interest" description="Disordered" evidence="6">
    <location>
        <begin position="242"/>
        <end position="282"/>
    </location>
</feature>
<evidence type="ECO:0000256" key="2">
    <source>
        <dbReference type="ARBA" id="ARBA00008402"/>
    </source>
</evidence>
<comment type="subcellular location">
    <subcellularLocation>
        <location evidence="1">Nucleus</location>
    </subcellularLocation>
</comment>
<dbReference type="Pfam" id="PF10516">
    <property type="entry name" value="SHNi-TPR"/>
    <property type="match status" value="1"/>
</dbReference>
<comment type="similarity">
    <text evidence="2">Belongs to the NASP family.</text>
</comment>
<feature type="compositionally biased region" description="Acidic residues" evidence="6">
    <location>
        <begin position="111"/>
        <end position="129"/>
    </location>
</feature>
<evidence type="ECO:0000256" key="5">
    <source>
        <dbReference type="ARBA" id="ARBA00023242"/>
    </source>
</evidence>